<sequence length="76" mass="8945">MIRRLSLHRHLEKKKLEVIKGVEDHVKFAPVTLNTALEVIRRKGESALFREERFSWSPLRLDVDLHNRGEGRVEVC</sequence>
<reference evidence="2" key="2">
    <citation type="submission" date="2015-01" db="EMBL/GenBank/DDBJ databases">
        <title>Evolutionary Origins and Diversification of the Mycorrhizal Mutualists.</title>
        <authorList>
            <consortium name="DOE Joint Genome Institute"/>
            <consortium name="Mycorrhizal Genomics Consortium"/>
            <person name="Kohler A."/>
            <person name="Kuo A."/>
            <person name="Nagy L.G."/>
            <person name="Floudas D."/>
            <person name="Copeland A."/>
            <person name="Barry K.W."/>
            <person name="Cichocki N."/>
            <person name="Veneault-Fourrey C."/>
            <person name="LaButti K."/>
            <person name="Lindquist E.A."/>
            <person name="Lipzen A."/>
            <person name="Lundell T."/>
            <person name="Morin E."/>
            <person name="Murat C."/>
            <person name="Riley R."/>
            <person name="Ohm R."/>
            <person name="Sun H."/>
            <person name="Tunlid A."/>
            <person name="Henrissat B."/>
            <person name="Grigoriev I.V."/>
            <person name="Hibbett D.S."/>
            <person name="Martin F."/>
        </authorList>
    </citation>
    <scope>NUCLEOTIDE SEQUENCE [LARGE SCALE GENOMIC DNA]</scope>
    <source>
        <strain evidence="2">LaAM-08-1</strain>
    </source>
</reference>
<dbReference type="EMBL" id="KN838939">
    <property type="protein sequence ID" value="KIJ92081.1"/>
    <property type="molecule type" value="Genomic_DNA"/>
</dbReference>
<organism evidence="1 2">
    <name type="scientific">Laccaria amethystina LaAM-08-1</name>
    <dbReference type="NCBI Taxonomy" id="1095629"/>
    <lineage>
        <taxon>Eukaryota</taxon>
        <taxon>Fungi</taxon>
        <taxon>Dikarya</taxon>
        <taxon>Basidiomycota</taxon>
        <taxon>Agaricomycotina</taxon>
        <taxon>Agaricomycetes</taxon>
        <taxon>Agaricomycetidae</taxon>
        <taxon>Agaricales</taxon>
        <taxon>Agaricineae</taxon>
        <taxon>Hydnangiaceae</taxon>
        <taxon>Laccaria</taxon>
    </lineage>
</organism>
<evidence type="ECO:0000313" key="1">
    <source>
        <dbReference type="EMBL" id="KIJ92081.1"/>
    </source>
</evidence>
<accession>A0A0C9X344</accession>
<name>A0A0C9X344_9AGAR</name>
<reference evidence="1 2" key="1">
    <citation type="submission" date="2014-04" db="EMBL/GenBank/DDBJ databases">
        <authorList>
            <consortium name="DOE Joint Genome Institute"/>
            <person name="Kuo A."/>
            <person name="Kohler A."/>
            <person name="Nagy L.G."/>
            <person name="Floudas D."/>
            <person name="Copeland A."/>
            <person name="Barry K.W."/>
            <person name="Cichocki N."/>
            <person name="Veneault-Fourrey C."/>
            <person name="LaButti K."/>
            <person name="Lindquist E.A."/>
            <person name="Lipzen A."/>
            <person name="Lundell T."/>
            <person name="Morin E."/>
            <person name="Murat C."/>
            <person name="Sun H."/>
            <person name="Tunlid A."/>
            <person name="Henrissat B."/>
            <person name="Grigoriev I.V."/>
            <person name="Hibbett D.S."/>
            <person name="Martin F."/>
            <person name="Nordberg H.P."/>
            <person name="Cantor M.N."/>
            <person name="Hua S.X."/>
        </authorList>
    </citation>
    <scope>NUCLEOTIDE SEQUENCE [LARGE SCALE GENOMIC DNA]</scope>
    <source>
        <strain evidence="1 2">LaAM-08-1</strain>
    </source>
</reference>
<dbReference type="Proteomes" id="UP000054477">
    <property type="component" value="Unassembled WGS sequence"/>
</dbReference>
<dbReference type="HOGENOM" id="CLU_2638444_0_0_1"/>
<protein>
    <submittedName>
        <fullName evidence="1">Uncharacterized protein</fullName>
    </submittedName>
</protein>
<gene>
    <name evidence="1" type="ORF">K443DRAFT_685477</name>
</gene>
<keyword evidence="2" id="KW-1185">Reference proteome</keyword>
<dbReference type="AlphaFoldDB" id="A0A0C9X344"/>
<evidence type="ECO:0000313" key="2">
    <source>
        <dbReference type="Proteomes" id="UP000054477"/>
    </source>
</evidence>
<proteinExistence type="predicted"/>